<feature type="coiled-coil region" evidence="4">
    <location>
        <begin position="268"/>
        <end position="330"/>
    </location>
</feature>
<dbReference type="GO" id="GO:0005737">
    <property type="term" value="C:cytoplasm"/>
    <property type="evidence" value="ECO:0007669"/>
    <property type="project" value="UniProtKB-SubCell"/>
</dbReference>
<keyword evidence="8" id="KW-1185">Reference proteome</keyword>
<comment type="subcellular location">
    <subcellularLocation>
        <location evidence="1">Cytoplasm</location>
    </subcellularLocation>
</comment>
<evidence type="ECO:0000313" key="7">
    <source>
        <dbReference type="EMBL" id="VDM58316.1"/>
    </source>
</evidence>
<feature type="domain" description="HOOK N-terminal" evidence="6">
    <location>
        <begin position="60"/>
        <end position="102"/>
    </location>
</feature>
<feature type="compositionally biased region" description="Polar residues" evidence="5">
    <location>
        <begin position="554"/>
        <end position="569"/>
    </location>
</feature>
<dbReference type="GO" id="GO:0031122">
    <property type="term" value="P:cytoplasmic microtubule organization"/>
    <property type="evidence" value="ECO:0007669"/>
    <property type="project" value="TreeGrafter"/>
</dbReference>
<evidence type="ECO:0000256" key="3">
    <source>
        <dbReference type="ARBA" id="ARBA00023054"/>
    </source>
</evidence>
<gene>
    <name evidence="7" type="ORF">ACOC_LOCUS6731</name>
</gene>
<feature type="coiled-coil region" evidence="4">
    <location>
        <begin position="464"/>
        <end position="491"/>
    </location>
</feature>
<evidence type="ECO:0000256" key="1">
    <source>
        <dbReference type="ARBA" id="ARBA00004496"/>
    </source>
</evidence>
<evidence type="ECO:0000259" key="6">
    <source>
        <dbReference type="Pfam" id="PF19047"/>
    </source>
</evidence>
<reference evidence="7 8" key="2">
    <citation type="submission" date="2018-11" db="EMBL/GenBank/DDBJ databases">
        <authorList>
            <consortium name="Pathogen Informatics"/>
        </authorList>
    </citation>
    <scope>NUCLEOTIDE SEQUENCE [LARGE SCALE GENOMIC DNA]</scope>
    <source>
        <strain evidence="7 8">Costa Rica</strain>
    </source>
</reference>
<evidence type="ECO:0000256" key="4">
    <source>
        <dbReference type="SAM" id="Coils"/>
    </source>
</evidence>
<accession>A0A158PHS6</accession>
<reference evidence="9" key="1">
    <citation type="submission" date="2016-04" db="UniProtKB">
        <authorList>
            <consortium name="WormBaseParasite"/>
        </authorList>
    </citation>
    <scope>IDENTIFICATION</scope>
</reference>
<keyword evidence="3 4" id="KW-0175">Coiled coil</keyword>
<keyword evidence="2" id="KW-0963">Cytoplasm</keyword>
<dbReference type="InterPro" id="IPR036872">
    <property type="entry name" value="CH_dom_sf"/>
</dbReference>
<dbReference type="PANTHER" id="PTHR18947:SF28">
    <property type="entry name" value="GIRDIN, ISOFORM A"/>
    <property type="match status" value="1"/>
</dbReference>
<dbReference type="STRING" id="334426.A0A158PHS6"/>
<dbReference type="Pfam" id="PF19047">
    <property type="entry name" value="HOOK_N"/>
    <property type="match status" value="1"/>
</dbReference>
<evidence type="ECO:0000313" key="8">
    <source>
        <dbReference type="Proteomes" id="UP000267027"/>
    </source>
</evidence>
<dbReference type="Gene3D" id="1.10.418.10">
    <property type="entry name" value="Calponin-like domain"/>
    <property type="match status" value="1"/>
</dbReference>
<dbReference type="GO" id="GO:0008017">
    <property type="term" value="F:microtubule binding"/>
    <property type="evidence" value="ECO:0007669"/>
    <property type="project" value="TreeGrafter"/>
</dbReference>
<feature type="region of interest" description="Disordered" evidence="5">
    <location>
        <begin position="512"/>
        <end position="596"/>
    </location>
</feature>
<name>A0A158PHS6_ANGCS</name>
<proteinExistence type="predicted"/>
<dbReference type="Proteomes" id="UP000267027">
    <property type="component" value="Unassembled WGS sequence"/>
</dbReference>
<dbReference type="OrthoDB" id="10254988at2759"/>
<feature type="coiled-coil region" evidence="4">
    <location>
        <begin position="360"/>
        <end position="394"/>
    </location>
</feature>
<dbReference type="GO" id="GO:0030705">
    <property type="term" value="P:cytoskeleton-dependent intracellular transport"/>
    <property type="evidence" value="ECO:0007669"/>
    <property type="project" value="InterPro"/>
</dbReference>
<evidence type="ECO:0000313" key="9">
    <source>
        <dbReference type="WBParaSite" id="ACOC_0000673001-mRNA-1"/>
    </source>
</evidence>
<dbReference type="WBParaSite" id="ACOC_0000673001-mRNA-1">
    <property type="protein sequence ID" value="ACOC_0000673001-mRNA-1"/>
    <property type="gene ID" value="ACOC_0000673001"/>
</dbReference>
<protein>
    <submittedName>
        <fullName evidence="9">HOOK_N domain-containing protein</fullName>
    </submittedName>
</protein>
<dbReference type="GO" id="GO:0051959">
    <property type="term" value="F:dynein light intermediate chain binding"/>
    <property type="evidence" value="ECO:0007669"/>
    <property type="project" value="TreeGrafter"/>
</dbReference>
<dbReference type="SUPFAM" id="SSF116907">
    <property type="entry name" value="Hook domain"/>
    <property type="match status" value="1"/>
</dbReference>
<dbReference type="InterPro" id="IPR043936">
    <property type="entry name" value="HOOK_N"/>
</dbReference>
<dbReference type="PANTHER" id="PTHR18947">
    <property type="entry name" value="HOOK PROTEINS"/>
    <property type="match status" value="1"/>
</dbReference>
<evidence type="ECO:0000256" key="5">
    <source>
        <dbReference type="SAM" id="MobiDB-lite"/>
    </source>
</evidence>
<organism evidence="9">
    <name type="scientific">Angiostrongylus costaricensis</name>
    <name type="common">Nematode worm</name>
    <dbReference type="NCBI Taxonomy" id="334426"/>
    <lineage>
        <taxon>Eukaryota</taxon>
        <taxon>Metazoa</taxon>
        <taxon>Ecdysozoa</taxon>
        <taxon>Nematoda</taxon>
        <taxon>Chromadorea</taxon>
        <taxon>Rhabditida</taxon>
        <taxon>Rhabditina</taxon>
        <taxon>Rhabditomorpha</taxon>
        <taxon>Strongyloidea</taxon>
        <taxon>Metastrongylidae</taxon>
        <taxon>Angiostrongylus</taxon>
    </lineage>
</organism>
<dbReference type="AlphaFoldDB" id="A0A158PHS6"/>
<dbReference type="EMBL" id="UYYA01003972">
    <property type="protein sequence ID" value="VDM58316.1"/>
    <property type="molecule type" value="Genomic_DNA"/>
</dbReference>
<dbReference type="GO" id="GO:0005813">
    <property type="term" value="C:centrosome"/>
    <property type="evidence" value="ECO:0007669"/>
    <property type="project" value="TreeGrafter"/>
</dbReference>
<evidence type="ECO:0000256" key="2">
    <source>
        <dbReference type="ARBA" id="ARBA00022490"/>
    </source>
</evidence>
<sequence>ISTSISPYVFVIPSFCRITQNEKNHVCFLSFFKAFVNLISKFLNSLKSSHYSSLFYVSGDELNKFVLLLLGCAVQSDKKKTFVNRITKLEKCVQQGIAKEIQKVRSTPEGFVGFQKKNFLVAASEREKLRAERDESVMSLIDARKKFAQFQAEFGRKFEHEAQVKMELETQKTQRLREDLVSEKSKGAELVSRLRSVCSAIALNGGKIESRMSDNELIDSIDDVIMAALTTAKREADALRLQQHTQIAELNDLKSDIEKLRRSESVSLNESDDRVRELSKENVALKEQVFLVQEKVREQQVEIAAKNSEILAAKRRIEELNRNATAASASNTELARLQVSLRNAQLQVSSSMHQALLSDHDRLQNLHDLLTHDYERTRQENADMKTKLKLQQRVRLRFRYISSSSQSLIIPLSILFILLLSFCNSQHPQLLTKVNRVYEEENKNLGRQVVCTEKWKCASFSFDKFHIQERLSALQRHKEKLEEKIMDQYRSMESKKVTERQKQPLVKRAAKALINRRRPPVPSGGGSTTEDSSVYSADEGSPPLTNGKCVPEHSTASTLVARPSKTTHTSAAPRPSAPAPVLTLSAQHGRSSLRLPSFKKRPTFRDDTFQGAYSNPNVKKMIDVQYVPYEN</sequence>